<evidence type="ECO:0000313" key="7">
    <source>
        <dbReference type="EMBL" id="GEO40537.1"/>
    </source>
</evidence>
<keyword evidence="8" id="KW-1185">Reference proteome</keyword>
<accession>A0A512DVQ4</accession>
<dbReference type="PANTHER" id="PTHR42784:SF1">
    <property type="entry name" value="PYRANOSE 2-OXIDASE"/>
    <property type="match status" value="1"/>
</dbReference>
<dbReference type="Proteomes" id="UP000321523">
    <property type="component" value="Unassembled WGS sequence"/>
</dbReference>
<sequence length="530" mass="59273">MFIDLRNLPDGQTIEADICIVGAGAAGITLAMELLGHDIRVALLESGGLEFEDDVQNLNDGACVSEQQVDLLWSRLRYFGGTTGHWGGNCGPLDAMDFEERPWVPNSGWPFQKAELEKFYPKAYRYCELPSDNFSADYWAEKVPQFGQGRIAVDHESITEKLFLRSPPTRFGEVYRSALAQDESGCTVYLHANVVEIETGPDAREVESLLTKGLDGKTRRFTSKIYILASGIENARLLLLSNRVRPNGLGNDHDNVGRYFMAHTTLRTGRALLSIPDETIKLYKTRGFENFRSEDLPMIDVLQPTAKAQAAERMLNCVVFFEQSYEGERSPGFAAIRRILRHLSYGRMPDKLGEELATIVGDLDTVAKALYARAFRDNSYRLLQTRYFSEQAPNPDSRITLGTERDVLGLNKMVLDWRLGDLDKHTILCTQELLARQFGALGLGRIQVEFEDQSDPWPTGVDSSAHYMGTTRMHKDPRHGVVDENCRVHGIENLYVAGGSVFPTTGATMVTVNIVAMAVRLADHLRSKLV</sequence>
<dbReference type="GO" id="GO:0016614">
    <property type="term" value="F:oxidoreductase activity, acting on CH-OH group of donors"/>
    <property type="evidence" value="ECO:0007669"/>
    <property type="project" value="InterPro"/>
</dbReference>
<comment type="similarity">
    <text evidence="2">Belongs to the GMC oxidoreductase family.</text>
</comment>
<evidence type="ECO:0000313" key="8">
    <source>
        <dbReference type="Proteomes" id="UP000321523"/>
    </source>
</evidence>
<keyword evidence="3" id="KW-0285">Flavoprotein</keyword>
<evidence type="ECO:0000256" key="1">
    <source>
        <dbReference type="ARBA" id="ARBA00001974"/>
    </source>
</evidence>
<feature type="domain" description="Glucose-methanol-choline oxidoreductase C-terminal" evidence="6">
    <location>
        <begin position="393"/>
        <end position="518"/>
    </location>
</feature>
<dbReference type="AlphaFoldDB" id="A0A512DVQ4"/>
<comment type="cofactor">
    <cofactor evidence="1">
        <name>FAD</name>
        <dbReference type="ChEBI" id="CHEBI:57692"/>
    </cofactor>
</comment>
<dbReference type="OrthoDB" id="9798604at2"/>
<evidence type="ECO:0000256" key="3">
    <source>
        <dbReference type="ARBA" id="ARBA00022630"/>
    </source>
</evidence>
<proteinExistence type="inferred from homology"/>
<dbReference type="EMBL" id="BJYZ01000022">
    <property type="protein sequence ID" value="GEO40537.1"/>
    <property type="molecule type" value="Genomic_DNA"/>
</dbReference>
<evidence type="ECO:0000256" key="4">
    <source>
        <dbReference type="ARBA" id="ARBA00022827"/>
    </source>
</evidence>
<evidence type="ECO:0000256" key="2">
    <source>
        <dbReference type="ARBA" id="ARBA00010790"/>
    </source>
</evidence>
<keyword evidence="4" id="KW-0274">FAD</keyword>
<dbReference type="RefSeq" id="WP_044430503.1">
    <property type="nucleotide sequence ID" value="NZ_BJYZ01000022.1"/>
</dbReference>
<dbReference type="InterPro" id="IPR007867">
    <property type="entry name" value="GMC_OxRtase_C"/>
</dbReference>
<reference evidence="7 8" key="1">
    <citation type="submission" date="2019-07" db="EMBL/GenBank/DDBJ databases">
        <title>Whole genome shotgun sequence of Skermanella aerolata NBRC 106429.</title>
        <authorList>
            <person name="Hosoyama A."/>
            <person name="Uohara A."/>
            <person name="Ohji S."/>
            <person name="Ichikawa N."/>
        </authorList>
    </citation>
    <scope>NUCLEOTIDE SEQUENCE [LARGE SCALE GENOMIC DNA]</scope>
    <source>
        <strain evidence="7 8">NBRC 106429</strain>
    </source>
</reference>
<protein>
    <recommendedName>
        <fullName evidence="6">Glucose-methanol-choline oxidoreductase C-terminal domain-containing protein</fullName>
    </recommendedName>
</protein>
<keyword evidence="5" id="KW-0560">Oxidoreductase</keyword>
<evidence type="ECO:0000259" key="6">
    <source>
        <dbReference type="Pfam" id="PF05199"/>
    </source>
</evidence>
<dbReference type="SUPFAM" id="SSF51905">
    <property type="entry name" value="FAD/NAD(P)-binding domain"/>
    <property type="match status" value="1"/>
</dbReference>
<dbReference type="PANTHER" id="PTHR42784">
    <property type="entry name" value="PYRANOSE 2-OXIDASE"/>
    <property type="match status" value="1"/>
</dbReference>
<dbReference type="Gene3D" id="3.50.50.60">
    <property type="entry name" value="FAD/NAD(P)-binding domain"/>
    <property type="match status" value="2"/>
</dbReference>
<gene>
    <name evidence="7" type="ORF">SAE02_46850</name>
</gene>
<dbReference type="Pfam" id="PF05199">
    <property type="entry name" value="GMC_oxred_C"/>
    <property type="match status" value="1"/>
</dbReference>
<organism evidence="7 8">
    <name type="scientific">Skermanella aerolata</name>
    <dbReference type="NCBI Taxonomy" id="393310"/>
    <lineage>
        <taxon>Bacteria</taxon>
        <taxon>Pseudomonadati</taxon>
        <taxon>Pseudomonadota</taxon>
        <taxon>Alphaproteobacteria</taxon>
        <taxon>Rhodospirillales</taxon>
        <taxon>Azospirillaceae</taxon>
        <taxon>Skermanella</taxon>
    </lineage>
</organism>
<comment type="caution">
    <text evidence="7">The sequence shown here is derived from an EMBL/GenBank/DDBJ whole genome shotgun (WGS) entry which is preliminary data.</text>
</comment>
<name>A0A512DVQ4_9PROT</name>
<evidence type="ECO:0000256" key="5">
    <source>
        <dbReference type="ARBA" id="ARBA00023002"/>
    </source>
</evidence>
<dbReference type="InterPro" id="IPR036188">
    <property type="entry name" value="FAD/NAD-bd_sf"/>
</dbReference>
<dbReference type="InterPro" id="IPR051473">
    <property type="entry name" value="P2Ox-like"/>
</dbReference>